<dbReference type="Gene3D" id="3.20.20.450">
    <property type="entry name" value="EAL domain"/>
    <property type="match status" value="1"/>
</dbReference>
<dbReference type="AlphaFoldDB" id="A0A2U2BMQ4"/>
<comment type="caution">
    <text evidence="2">The sequence shown here is derived from an EMBL/GenBank/DDBJ whole genome shotgun (WGS) entry which is preliminary data.</text>
</comment>
<dbReference type="CDD" id="cd01948">
    <property type="entry name" value="EAL"/>
    <property type="match status" value="1"/>
</dbReference>
<organism evidence="2 3">
    <name type="scientific">Alcaligenes faecalis</name>
    <dbReference type="NCBI Taxonomy" id="511"/>
    <lineage>
        <taxon>Bacteria</taxon>
        <taxon>Pseudomonadati</taxon>
        <taxon>Pseudomonadota</taxon>
        <taxon>Betaproteobacteria</taxon>
        <taxon>Burkholderiales</taxon>
        <taxon>Alcaligenaceae</taxon>
        <taxon>Alcaligenes</taxon>
    </lineage>
</organism>
<dbReference type="PROSITE" id="PS50883">
    <property type="entry name" value="EAL"/>
    <property type="match status" value="1"/>
</dbReference>
<gene>
    <name evidence="2" type="ORF">DF183_00550</name>
</gene>
<dbReference type="EMBL" id="QEXO01000001">
    <property type="protein sequence ID" value="PWE15266.1"/>
    <property type="molecule type" value="Genomic_DNA"/>
</dbReference>
<dbReference type="InterPro" id="IPR050706">
    <property type="entry name" value="Cyclic-di-GMP_PDE-like"/>
</dbReference>
<evidence type="ECO:0000313" key="3">
    <source>
        <dbReference type="Proteomes" id="UP000245216"/>
    </source>
</evidence>
<accession>A0A2U2BMQ4</accession>
<dbReference type="SMART" id="SM00052">
    <property type="entry name" value="EAL"/>
    <property type="match status" value="1"/>
</dbReference>
<dbReference type="InterPro" id="IPR001633">
    <property type="entry name" value="EAL_dom"/>
</dbReference>
<dbReference type="PANTHER" id="PTHR33121:SF79">
    <property type="entry name" value="CYCLIC DI-GMP PHOSPHODIESTERASE PDED-RELATED"/>
    <property type="match status" value="1"/>
</dbReference>
<dbReference type="SUPFAM" id="SSF141868">
    <property type="entry name" value="EAL domain-like"/>
    <property type="match status" value="1"/>
</dbReference>
<evidence type="ECO:0000259" key="1">
    <source>
        <dbReference type="PROSITE" id="PS50883"/>
    </source>
</evidence>
<dbReference type="STRING" id="511.UZ73_04305"/>
<dbReference type="InterPro" id="IPR035919">
    <property type="entry name" value="EAL_sf"/>
</dbReference>
<reference evidence="2 3" key="1">
    <citation type="submission" date="2018-05" db="EMBL/GenBank/DDBJ databases">
        <title>Genome Sequence of an Efficient Indole-Degrading Bacterium, Alcaligenes sp.YBY.</title>
        <authorList>
            <person name="Yang B."/>
        </authorList>
    </citation>
    <scope>NUCLEOTIDE SEQUENCE [LARGE SCALE GENOMIC DNA]</scope>
    <source>
        <strain evidence="2 3">YBY</strain>
    </source>
</reference>
<sequence>MVCQQVFRIFPRPARRPESYDLKHRWGLVIRKAACDALLLLPGLFMFAPSTFQIPSGCLTYRPARKLARPGRRARSDSALWVPERGAIISRAGLLDALHKDQIQAWLQPKVTVRSQKLVALEALARWRHPQLGLLSPHVFLPWFSEHGLDEALLMHVLQEVLGLQAYWRRQGTVMPVSVNLPTHLLDDAGLPDRLMACVQAKRGRACDITFELLENSDTKTACALFMGACRLVAMGFGLAQDDLGVDYSSMERLAGAPFSELKLDRRFVHGLSADRQQAAQVLGWIATAKERGLRVTAEGVEAQADLDILQQMGCDYAQGYLFAKPTPAFELDMWMRQRWPA</sequence>
<dbReference type="PANTHER" id="PTHR33121">
    <property type="entry name" value="CYCLIC DI-GMP PHOSPHODIESTERASE PDEF"/>
    <property type="match status" value="1"/>
</dbReference>
<feature type="domain" description="EAL" evidence="1">
    <location>
        <begin position="87"/>
        <end position="340"/>
    </location>
</feature>
<dbReference type="GO" id="GO:0071111">
    <property type="term" value="F:cyclic-guanylate-specific phosphodiesterase activity"/>
    <property type="evidence" value="ECO:0007669"/>
    <property type="project" value="InterPro"/>
</dbReference>
<dbReference type="Proteomes" id="UP000245216">
    <property type="component" value="Unassembled WGS sequence"/>
</dbReference>
<evidence type="ECO:0000313" key="2">
    <source>
        <dbReference type="EMBL" id="PWE15266.1"/>
    </source>
</evidence>
<name>A0A2U2BMQ4_ALCFA</name>
<reference evidence="2 3" key="2">
    <citation type="submission" date="2018-05" db="EMBL/GenBank/DDBJ databases">
        <authorList>
            <person name="Lanie J.A."/>
            <person name="Ng W.-L."/>
            <person name="Kazmierczak K.M."/>
            <person name="Andrzejewski T.M."/>
            <person name="Davidsen T.M."/>
            <person name="Wayne K.J."/>
            <person name="Tettelin H."/>
            <person name="Glass J.I."/>
            <person name="Rusch D."/>
            <person name="Podicherti R."/>
            <person name="Tsui H.-C.T."/>
            <person name="Winkler M.E."/>
        </authorList>
    </citation>
    <scope>NUCLEOTIDE SEQUENCE [LARGE SCALE GENOMIC DNA]</scope>
    <source>
        <strain evidence="2 3">YBY</strain>
    </source>
</reference>
<protein>
    <submittedName>
        <fullName evidence="2">Diguanylate phosphodiesterase</fullName>
    </submittedName>
</protein>
<proteinExistence type="predicted"/>
<dbReference type="Pfam" id="PF00563">
    <property type="entry name" value="EAL"/>
    <property type="match status" value="1"/>
</dbReference>